<dbReference type="Pfam" id="PF00239">
    <property type="entry name" value="Resolvase"/>
    <property type="match status" value="1"/>
</dbReference>
<evidence type="ECO:0000259" key="5">
    <source>
        <dbReference type="PROSITE" id="PS51736"/>
    </source>
</evidence>
<reference evidence="6 7" key="1">
    <citation type="journal article" date="2009" name="Appl. Environ. Microbiol.">
        <title>Community genomic and proteomic analyses of chemoautotrophic iron-oxidizing "Leptospirillum rubarum" (Group II) and "Leptospirillum ferrodiazotrophum" (Group III) bacteria in acid mine drainage biofilms.</title>
        <authorList>
            <person name="Goltsman D.S."/>
            <person name="Denef V.J."/>
            <person name="Singer S.W."/>
            <person name="VerBerkmoes N.C."/>
            <person name="Lefsrud M."/>
            <person name="Mueller R.S."/>
            <person name="Dick G.J."/>
            <person name="Sun C.L."/>
            <person name="Wheeler K.E."/>
            <person name="Zemla A."/>
            <person name="Baker B.J."/>
            <person name="Hauser L."/>
            <person name="Land M."/>
            <person name="Shah M.B."/>
            <person name="Thelen M.P."/>
            <person name="Hettich R.L."/>
            <person name="Banfield J.F."/>
        </authorList>
    </citation>
    <scope>NUCLEOTIDE SEQUENCE [LARGE SCALE GENOMIC DNA]</scope>
</reference>
<keyword evidence="7" id="KW-1185">Reference proteome</keyword>
<dbReference type="GO" id="GO:0003677">
    <property type="term" value="F:DNA binding"/>
    <property type="evidence" value="ECO:0007669"/>
    <property type="project" value="UniProtKB-KW"/>
</dbReference>
<dbReference type="GO" id="GO:0015074">
    <property type="term" value="P:DNA integration"/>
    <property type="evidence" value="ECO:0007669"/>
    <property type="project" value="UniProtKB-KW"/>
</dbReference>
<dbReference type="PROSITE" id="PS00397">
    <property type="entry name" value="RECOMBINASES_1"/>
    <property type="match status" value="1"/>
</dbReference>
<keyword evidence="1" id="KW-0229">DNA integration</keyword>
<feature type="active site" description="O-(5'-phospho-DNA)-serine intermediate" evidence="4">
    <location>
        <position position="12"/>
    </location>
</feature>
<dbReference type="PROSITE" id="PS51736">
    <property type="entry name" value="RECOMBINASES_3"/>
    <property type="match status" value="1"/>
</dbReference>
<dbReference type="AlphaFoldDB" id="C6HTN1"/>
<organism evidence="6 7">
    <name type="scientific">Leptospirillum ferrodiazotrophum</name>
    <dbReference type="NCBI Taxonomy" id="412449"/>
    <lineage>
        <taxon>Bacteria</taxon>
        <taxon>Pseudomonadati</taxon>
        <taxon>Nitrospirota</taxon>
        <taxon>Nitrospiria</taxon>
        <taxon>Nitrospirales</taxon>
        <taxon>Nitrospiraceae</taxon>
        <taxon>Leptospirillum</taxon>
    </lineage>
</organism>
<evidence type="ECO:0000256" key="1">
    <source>
        <dbReference type="ARBA" id="ARBA00022908"/>
    </source>
</evidence>
<protein>
    <submittedName>
        <fullName evidence="6">Putative site-specific recombinase</fullName>
    </submittedName>
</protein>
<dbReference type="InterPro" id="IPR006119">
    <property type="entry name" value="Resolv_N"/>
</dbReference>
<dbReference type="PANTHER" id="PTHR30461:SF23">
    <property type="entry name" value="DNA RECOMBINASE-RELATED"/>
    <property type="match status" value="1"/>
</dbReference>
<dbReference type="InterPro" id="IPR050639">
    <property type="entry name" value="SSR_resolvase"/>
</dbReference>
<sequence length="75" mass="8067">MNKLAAIYARVSSDKQRESHTIASQTEAVKEFARTNVYQVPEEWVFEDDGYSGANLVRPGPGGVRTDPGGAGPVS</sequence>
<evidence type="ECO:0000256" key="3">
    <source>
        <dbReference type="ARBA" id="ARBA00023172"/>
    </source>
</evidence>
<dbReference type="GO" id="GO:0000150">
    <property type="term" value="F:DNA strand exchange activity"/>
    <property type="evidence" value="ECO:0007669"/>
    <property type="project" value="InterPro"/>
</dbReference>
<proteinExistence type="predicted"/>
<dbReference type="EMBL" id="GG693851">
    <property type="protein sequence ID" value="EES53996.1"/>
    <property type="molecule type" value="Genomic_DNA"/>
</dbReference>
<dbReference type="Gene3D" id="3.40.50.1390">
    <property type="entry name" value="Resolvase, N-terminal catalytic domain"/>
    <property type="match status" value="1"/>
</dbReference>
<dbReference type="InterPro" id="IPR036162">
    <property type="entry name" value="Resolvase-like_N_sf"/>
</dbReference>
<keyword evidence="3" id="KW-0233">DNA recombination</keyword>
<dbReference type="SUPFAM" id="SSF53041">
    <property type="entry name" value="Resolvase-like"/>
    <property type="match status" value="1"/>
</dbReference>
<gene>
    <name evidence="6" type="ORF">UBAL3_24060014</name>
</gene>
<accession>C6HTN1</accession>
<evidence type="ECO:0000313" key="6">
    <source>
        <dbReference type="EMBL" id="EES53996.1"/>
    </source>
</evidence>
<keyword evidence="2" id="KW-0238">DNA-binding</keyword>
<dbReference type="PANTHER" id="PTHR30461">
    <property type="entry name" value="DNA-INVERTASE FROM LAMBDOID PROPHAGE"/>
    <property type="match status" value="1"/>
</dbReference>
<dbReference type="InterPro" id="IPR006118">
    <property type="entry name" value="Recombinase_CS"/>
</dbReference>
<evidence type="ECO:0000313" key="7">
    <source>
        <dbReference type="Proteomes" id="UP000009374"/>
    </source>
</evidence>
<dbReference type="Proteomes" id="UP000009374">
    <property type="component" value="Unassembled WGS sequence"/>
</dbReference>
<feature type="domain" description="Resolvase/invertase-type recombinase catalytic" evidence="5">
    <location>
        <begin position="4"/>
        <end position="75"/>
    </location>
</feature>
<name>C6HTN1_9BACT</name>
<evidence type="ECO:0000256" key="4">
    <source>
        <dbReference type="PROSITE-ProRule" id="PRU10137"/>
    </source>
</evidence>
<evidence type="ECO:0000256" key="2">
    <source>
        <dbReference type="ARBA" id="ARBA00023125"/>
    </source>
</evidence>